<accession>A0A6A3MCE7</accession>
<dbReference type="Proteomes" id="UP000429607">
    <property type="component" value="Unassembled WGS sequence"/>
</dbReference>
<reference evidence="1 2" key="1">
    <citation type="submission" date="2018-09" db="EMBL/GenBank/DDBJ databases">
        <title>Genomic investigation of the strawberry pathogen Phytophthora fragariae indicates pathogenicity is determined by transcriptional variation in three key races.</title>
        <authorList>
            <person name="Adams T.M."/>
            <person name="Armitage A.D."/>
            <person name="Sobczyk M.K."/>
            <person name="Bates H.J."/>
            <person name="Dunwell J.M."/>
            <person name="Nellist C.F."/>
            <person name="Harrison R.J."/>
        </authorList>
    </citation>
    <scope>NUCLEOTIDE SEQUENCE [LARGE SCALE GENOMIC DNA]</scope>
    <source>
        <strain evidence="1 2">SCRP249</strain>
    </source>
</reference>
<sequence>MSSTSESGGGSAGPSAYHVMEQDLKPWDIYSLDSAEQSECLDVMKEYFTRYRMTRGEKTNNAYTHDALQRSWTRSIGDRRTRVCEMAQREWRLCYLHLVEGCTRCQDRPRPTRE</sequence>
<protein>
    <submittedName>
        <fullName evidence="1">Uncharacterized protein</fullName>
    </submittedName>
</protein>
<comment type="caution">
    <text evidence="1">The sequence shown here is derived from an EMBL/GenBank/DDBJ whole genome shotgun (WGS) entry which is preliminary data.</text>
</comment>
<gene>
    <name evidence="1" type="ORF">PR001_g11558</name>
</gene>
<organism evidence="1 2">
    <name type="scientific">Phytophthora rubi</name>
    <dbReference type="NCBI Taxonomy" id="129364"/>
    <lineage>
        <taxon>Eukaryota</taxon>
        <taxon>Sar</taxon>
        <taxon>Stramenopiles</taxon>
        <taxon>Oomycota</taxon>
        <taxon>Peronosporomycetes</taxon>
        <taxon>Peronosporales</taxon>
        <taxon>Peronosporaceae</taxon>
        <taxon>Phytophthora</taxon>
    </lineage>
</organism>
<evidence type="ECO:0000313" key="2">
    <source>
        <dbReference type="Proteomes" id="UP000429607"/>
    </source>
</evidence>
<dbReference type="EMBL" id="QXFV01000716">
    <property type="protein sequence ID" value="KAE9029186.1"/>
    <property type="molecule type" value="Genomic_DNA"/>
</dbReference>
<name>A0A6A3MCE7_9STRA</name>
<proteinExistence type="predicted"/>
<dbReference type="AlphaFoldDB" id="A0A6A3MCE7"/>
<evidence type="ECO:0000313" key="1">
    <source>
        <dbReference type="EMBL" id="KAE9029186.1"/>
    </source>
</evidence>